<dbReference type="AlphaFoldDB" id="A0AAD9J1F6"/>
<evidence type="ECO:0000313" key="2">
    <source>
        <dbReference type="Proteomes" id="UP001208570"/>
    </source>
</evidence>
<dbReference type="EMBL" id="JAODUP010000804">
    <property type="protein sequence ID" value="KAK2143885.1"/>
    <property type="molecule type" value="Genomic_DNA"/>
</dbReference>
<sequence length="132" mass="15123">MFVFIDFLVLTSGRYTCQRACQTFALSRNYHTHIKTRTETAYLVVIVFTEANDTRRAFDILSQCTPTKYHILTACKAFMYMTSLDYDSTNDCSAIIRAVLVRTVVIQQAASERNVIIKIPTIGQQLYNDGYQ</sequence>
<comment type="caution">
    <text evidence="1">The sequence shown here is derived from an EMBL/GenBank/DDBJ whole genome shotgun (WGS) entry which is preliminary data.</text>
</comment>
<evidence type="ECO:0000313" key="1">
    <source>
        <dbReference type="EMBL" id="KAK2143885.1"/>
    </source>
</evidence>
<accession>A0AAD9J1F6</accession>
<proteinExistence type="predicted"/>
<keyword evidence="2" id="KW-1185">Reference proteome</keyword>
<dbReference type="Proteomes" id="UP001208570">
    <property type="component" value="Unassembled WGS sequence"/>
</dbReference>
<organism evidence="1 2">
    <name type="scientific">Paralvinella palmiformis</name>
    <dbReference type="NCBI Taxonomy" id="53620"/>
    <lineage>
        <taxon>Eukaryota</taxon>
        <taxon>Metazoa</taxon>
        <taxon>Spiralia</taxon>
        <taxon>Lophotrochozoa</taxon>
        <taxon>Annelida</taxon>
        <taxon>Polychaeta</taxon>
        <taxon>Sedentaria</taxon>
        <taxon>Canalipalpata</taxon>
        <taxon>Terebellida</taxon>
        <taxon>Terebelliformia</taxon>
        <taxon>Alvinellidae</taxon>
        <taxon>Paralvinella</taxon>
    </lineage>
</organism>
<reference evidence="1" key="1">
    <citation type="journal article" date="2023" name="Mol. Biol. Evol.">
        <title>Third-Generation Sequencing Reveals the Adaptive Role of the Epigenome in Three Deep-Sea Polychaetes.</title>
        <authorList>
            <person name="Perez M."/>
            <person name="Aroh O."/>
            <person name="Sun Y."/>
            <person name="Lan Y."/>
            <person name="Juniper S.K."/>
            <person name="Young C.R."/>
            <person name="Angers B."/>
            <person name="Qian P.Y."/>
        </authorList>
    </citation>
    <scope>NUCLEOTIDE SEQUENCE</scope>
    <source>
        <strain evidence="1">P08H-3</strain>
    </source>
</reference>
<protein>
    <submittedName>
        <fullName evidence="1">Uncharacterized protein</fullName>
    </submittedName>
</protein>
<gene>
    <name evidence="1" type="ORF">LSH36_804g00073</name>
</gene>
<name>A0AAD9J1F6_9ANNE</name>